<dbReference type="HOGENOM" id="CLU_027742_0_0_1"/>
<evidence type="ECO:0000313" key="2">
    <source>
        <dbReference type="EMBL" id="EPE32131.1"/>
    </source>
</evidence>
<keyword evidence="1" id="KW-0812">Transmembrane</keyword>
<dbReference type="RefSeq" id="XP_008081186.1">
    <property type="nucleotide sequence ID" value="XM_008082995.1"/>
</dbReference>
<organism evidence="2 3">
    <name type="scientific">Glarea lozoyensis (strain ATCC 20868 / MF5171)</name>
    <dbReference type="NCBI Taxonomy" id="1116229"/>
    <lineage>
        <taxon>Eukaryota</taxon>
        <taxon>Fungi</taxon>
        <taxon>Dikarya</taxon>
        <taxon>Ascomycota</taxon>
        <taxon>Pezizomycotina</taxon>
        <taxon>Leotiomycetes</taxon>
        <taxon>Helotiales</taxon>
        <taxon>Helotiaceae</taxon>
        <taxon>Glarea</taxon>
    </lineage>
</organism>
<dbReference type="OMA" id="YNVRDRW"/>
<feature type="transmembrane region" description="Helical" evidence="1">
    <location>
        <begin position="562"/>
        <end position="581"/>
    </location>
</feature>
<dbReference type="GeneID" id="19471254"/>
<keyword evidence="1" id="KW-1133">Transmembrane helix</keyword>
<evidence type="ECO:0008006" key="4">
    <source>
        <dbReference type="Google" id="ProtNLM"/>
    </source>
</evidence>
<dbReference type="EMBL" id="KE145360">
    <property type="protein sequence ID" value="EPE32131.1"/>
    <property type="molecule type" value="Genomic_DNA"/>
</dbReference>
<accession>S3DJB3</accession>
<evidence type="ECO:0000313" key="3">
    <source>
        <dbReference type="Proteomes" id="UP000016922"/>
    </source>
</evidence>
<keyword evidence="3" id="KW-1185">Reference proteome</keyword>
<dbReference type="AlphaFoldDB" id="S3DJB3"/>
<protein>
    <recommendedName>
        <fullName evidence="4">Magnesium transport protein CorA, transmembrane region</fullName>
    </recommendedName>
</protein>
<sequence length="600" mass="68964">MQRRLTGMEKAQEKAVEEEVQKYTYYNEKLMQTSYETGDIYNDERFGTAKLAWEISNEGRPYLAHVKALSPLWPPLRLLADFMEIGTSSSRWKRMAGNDDGPSKLKLQLDIEERAARTKVTRLDYLSTGIESVEYTTSQALRESLERDEQEENVEEGRFRLFILEDLSRDMIELLGAHLDIEPGFFREQIFDYAWYNTRDRWVDPPRLQVTTKKQRWMQLRFPAARYYRTPESFRNASNQFERMNVVRKAEDDINNRSKWDEPKAIVGLARTRASFWMSGEGGAGKAKGSVGVLVVDPTPKEGSPLWYGYRNWEKPPSMYDTNPPPTGPPRDSIYNDIVFWAKKSGTFGLSSSNPSESMHTPALALLHLVSSEWLEVGEYIRTRLGQIEWEVSFPEHFLLQDSNINDTLKKLHIWRRLVPLYREMLTETLQRVFHIADPHSLAVSGGIGDFASHIPGDPLSSSANSIISTRNVRNPDQPISTMRDDYVRVLGLMEEYQQRIDRLTSVVTAIISIADSQRSREDNKNVARLTWLATFFIPLGYVASIFSMTDDITSIAQTIKWYLAAALPLSIFSLGIAYLFTMPSIKTYFAQFKMGPFKK</sequence>
<dbReference type="OrthoDB" id="5428055at2759"/>
<name>S3DJB3_GLAL2</name>
<dbReference type="eggNOG" id="ENOG502SJAE">
    <property type="taxonomic scope" value="Eukaryota"/>
</dbReference>
<dbReference type="Gene3D" id="1.20.58.340">
    <property type="entry name" value="Magnesium transport protein CorA, transmembrane region"/>
    <property type="match status" value="1"/>
</dbReference>
<dbReference type="Proteomes" id="UP000016922">
    <property type="component" value="Unassembled WGS sequence"/>
</dbReference>
<dbReference type="KEGG" id="glz:GLAREA_12213"/>
<gene>
    <name evidence="2" type="ORF">GLAREA_12213</name>
</gene>
<evidence type="ECO:0000256" key="1">
    <source>
        <dbReference type="SAM" id="Phobius"/>
    </source>
</evidence>
<feature type="transmembrane region" description="Helical" evidence="1">
    <location>
        <begin position="530"/>
        <end position="550"/>
    </location>
</feature>
<keyword evidence="1" id="KW-0472">Membrane</keyword>
<proteinExistence type="predicted"/>
<reference evidence="2 3" key="1">
    <citation type="journal article" date="2013" name="BMC Genomics">
        <title>Genomics-driven discovery of the pneumocandin biosynthetic gene cluster in the fungus Glarea lozoyensis.</title>
        <authorList>
            <person name="Chen L."/>
            <person name="Yue Q."/>
            <person name="Zhang X."/>
            <person name="Xiang M."/>
            <person name="Wang C."/>
            <person name="Li S."/>
            <person name="Che Y."/>
            <person name="Ortiz-Lopez F.J."/>
            <person name="Bills G.F."/>
            <person name="Liu X."/>
            <person name="An Z."/>
        </authorList>
    </citation>
    <scope>NUCLEOTIDE SEQUENCE [LARGE SCALE GENOMIC DNA]</scope>
    <source>
        <strain evidence="3">ATCC 20868 / MF5171</strain>
    </source>
</reference>